<organism evidence="1 2">
    <name type="scientific">Oceanospirillum linum</name>
    <dbReference type="NCBI Taxonomy" id="966"/>
    <lineage>
        <taxon>Bacteria</taxon>
        <taxon>Pseudomonadati</taxon>
        <taxon>Pseudomonadota</taxon>
        <taxon>Gammaproteobacteria</taxon>
        <taxon>Oceanospirillales</taxon>
        <taxon>Oceanospirillaceae</taxon>
        <taxon>Oceanospirillum</taxon>
    </lineage>
</organism>
<reference evidence="1" key="1">
    <citation type="submission" date="2017-02" db="EMBL/GenBank/DDBJ databases">
        <title>Draft Genome Sequence of the Salt Water Bacterium Oceanospirillum linum ATCC 11336.</title>
        <authorList>
            <person name="Trachtenberg A.M."/>
            <person name="Carney J.G."/>
            <person name="Linnane J.D."/>
            <person name="Rheaume B.A."/>
            <person name="Pitts N.L."/>
            <person name="Mykles D.L."/>
            <person name="Maclea K.S."/>
        </authorList>
    </citation>
    <scope>NUCLEOTIDE SEQUENCE [LARGE SCALE GENOMIC DNA]</scope>
    <source>
        <strain evidence="1">ATCC 11336</strain>
    </source>
</reference>
<name>A0A1T1H7Z9_OCELI</name>
<accession>A0A1T1H7Z9</accession>
<dbReference type="Proteomes" id="UP000190064">
    <property type="component" value="Unassembled WGS sequence"/>
</dbReference>
<evidence type="ECO:0000313" key="1">
    <source>
        <dbReference type="EMBL" id="OOV85915.1"/>
    </source>
</evidence>
<dbReference type="SUPFAM" id="SSF56935">
    <property type="entry name" value="Porins"/>
    <property type="match status" value="1"/>
</dbReference>
<dbReference type="AlphaFoldDB" id="A0A1T1H7Z9"/>
<dbReference type="STRING" id="966.BTA35_0216175"/>
<keyword evidence="2" id="KW-1185">Reference proteome</keyword>
<protein>
    <recommendedName>
        <fullName evidence="3">DUF560 domain-containing protein</fullName>
    </recommendedName>
</protein>
<proteinExistence type="predicted"/>
<evidence type="ECO:0008006" key="3">
    <source>
        <dbReference type="Google" id="ProtNLM"/>
    </source>
</evidence>
<comment type="caution">
    <text evidence="1">The sequence shown here is derived from an EMBL/GenBank/DDBJ whole genome shotgun (WGS) entry which is preliminary data.</text>
</comment>
<gene>
    <name evidence="1" type="ORF">BTA35_0216175</name>
</gene>
<sequence>MRGGRLERAIAMTQLGQFSAADKEFALLQTLEPPAKAAELIRKYREQIAEQNRKKTEPSHRFLLGAGLGFDSNVNGAPSDYQLDLFGGLFQTRISDESGYFSDLNAQYTGLFPVDDRHTLQFTAGAQSRLYTETELQPYSVTALQANGIWRYKWLTDHFVITQASVGRVFTEQPLEPLFDLLVLRAGVEQPVLTESYLSTGLSLKKAAYTEASNNDYAALKAEAALSVPVASWLLQGASALEREFADDRRDGGDAWRGRLQFKADNRLSNRLNLQLGVSYQRLVYDTRGFGFYNQWSDASREDDVFSGTAALTWIPEPDWYVTTGAEYRKQNSSIDFFNFDQVITNINVAYSWR</sequence>
<evidence type="ECO:0000313" key="2">
    <source>
        <dbReference type="Proteomes" id="UP000190064"/>
    </source>
</evidence>
<dbReference type="EMBL" id="MTSD02000011">
    <property type="protein sequence ID" value="OOV85915.1"/>
    <property type="molecule type" value="Genomic_DNA"/>
</dbReference>